<dbReference type="Pfam" id="PF01039">
    <property type="entry name" value="Carboxyl_trans"/>
    <property type="match status" value="1"/>
</dbReference>
<comment type="caution">
    <text evidence="11">The sequence shown here is derived from an EMBL/GenBank/DDBJ whole genome shotgun (WGS) entry which is preliminary data.</text>
</comment>
<organism evidence="11 12">
    <name type="scientific">Acanthoscelides obtectus</name>
    <name type="common">Bean weevil</name>
    <name type="synonym">Bruchus obtectus</name>
    <dbReference type="NCBI Taxonomy" id="200917"/>
    <lineage>
        <taxon>Eukaryota</taxon>
        <taxon>Metazoa</taxon>
        <taxon>Ecdysozoa</taxon>
        <taxon>Arthropoda</taxon>
        <taxon>Hexapoda</taxon>
        <taxon>Insecta</taxon>
        <taxon>Pterygota</taxon>
        <taxon>Neoptera</taxon>
        <taxon>Endopterygota</taxon>
        <taxon>Coleoptera</taxon>
        <taxon>Polyphaga</taxon>
        <taxon>Cucujiformia</taxon>
        <taxon>Chrysomeloidea</taxon>
        <taxon>Chrysomelidae</taxon>
        <taxon>Bruchinae</taxon>
        <taxon>Bruchini</taxon>
        <taxon>Acanthoscelides</taxon>
    </lineage>
</organism>
<evidence type="ECO:0000313" key="11">
    <source>
        <dbReference type="EMBL" id="CAH1975933.1"/>
    </source>
</evidence>
<dbReference type="InterPro" id="IPR011762">
    <property type="entry name" value="COA_CT_N"/>
</dbReference>
<dbReference type="PANTHER" id="PTHR22855">
    <property type="entry name" value="ACETYL, PROPIONYL, PYRUVATE, AND GLUTACONYL CARBOXYLASE-RELATED"/>
    <property type="match status" value="1"/>
</dbReference>
<dbReference type="InterPro" id="IPR045190">
    <property type="entry name" value="MCCB/AccD1-like"/>
</dbReference>
<feature type="domain" description="CoA carboxyltransferase N-terminal" evidence="9">
    <location>
        <begin position="1"/>
        <end position="257"/>
    </location>
</feature>
<evidence type="ECO:0000259" key="10">
    <source>
        <dbReference type="PROSITE" id="PS50989"/>
    </source>
</evidence>
<dbReference type="GO" id="GO:0006552">
    <property type="term" value="P:L-leucine catabolic process"/>
    <property type="evidence" value="ECO:0007669"/>
    <property type="project" value="TreeGrafter"/>
</dbReference>
<feature type="domain" description="CoA carboxyltransferase C-terminal" evidence="10">
    <location>
        <begin position="256"/>
        <end position="496"/>
    </location>
</feature>
<comment type="similarity">
    <text evidence="1">Belongs to the AccD/PCCB family.</text>
</comment>
<dbReference type="FunFam" id="3.90.226.10:FF:000004">
    <property type="entry name" value="Methylcrotonoyl-CoA carboxylase beta chain"/>
    <property type="match status" value="1"/>
</dbReference>
<dbReference type="EMBL" id="CAKOFQ010006841">
    <property type="protein sequence ID" value="CAH1975933.1"/>
    <property type="molecule type" value="Genomic_DNA"/>
</dbReference>
<proteinExistence type="inferred from homology"/>
<dbReference type="GO" id="GO:0005739">
    <property type="term" value="C:mitochondrion"/>
    <property type="evidence" value="ECO:0007669"/>
    <property type="project" value="TreeGrafter"/>
</dbReference>
<name>A0A9P0KMS2_ACAOB</name>
<evidence type="ECO:0000256" key="7">
    <source>
        <dbReference type="ARBA" id="ARBA00052347"/>
    </source>
</evidence>
<dbReference type="EC" id="6.4.1.4" evidence="3"/>
<dbReference type="InterPro" id="IPR011763">
    <property type="entry name" value="COA_CT_C"/>
</dbReference>
<keyword evidence="12" id="KW-1185">Reference proteome</keyword>
<dbReference type="GO" id="GO:1905202">
    <property type="term" value="C:methylcrotonoyl-CoA carboxylase complex"/>
    <property type="evidence" value="ECO:0007669"/>
    <property type="project" value="TreeGrafter"/>
</dbReference>
<sequence length="508" mass="55022">MSQLVEELRKRTQTVLEGGGEKAIKRQTSQGKLLVRSRIELLLDHSSAFLELSTLAANDMYDKSIHAAGVVTGIGNIHGQQCMIVANDATIKGGSYFPMTVKKHLRAMEIAEQCQLPCIYLVDSAGANLPHQAQVFPDRDHFGRIFFNQANMSAKGIPQIAVVMGSCTAGGAYIPAMADESVIVRRTGTIFLAGPPLVKASTGEEVSAEDLGGADLHCSTSGVTDHYAVDDRHAIYLARLIVKNLNRKLPVSFNEAIESPVYDSEELYGILDSNLQKPFDIREIIARIVDGSKFDEFKKKYGETLVCGFARLYGKLVGIIGNNGVLFSECAMKGAHFVQLCSQRNVPIIFLQNITGFMVGRQAEASGIAKHGAKLVTAVACTQVPKITVIVGGSYGAGNYGMCGRAYSPRFLYMWPNSKISVMGGPQAAGVLSQIASRGKELTKEQKSKIERPIIEQFEREASAYYSTARLWDDGVIDPKDTRKVLGLSLAAATNNPGGPTSFGVFRM</sequence>
<evidence type="ECO:0000256" key="2">
    <source>
        <dbReference type="ARBA" id="ARBA00025711"/>
    </source>
</evidence>
<dbReference type="SUPFAM" id="SSF52096">
    <property type="entry name" value="ClpP/crotonase"/>
    <property type="match status" value="2"/>
</dbReference>
<dbReference type="InterPro" id="IPR034733">
    <property type="entry name" value="AcCoA_carboxyl_beta"/>
</dbReference>
<evidence type="ECO:0000256" key="3">
    <source>
        <dbReference type="ARBA" id="ARBA00026116"/>
    </source>
</evidence>
<accession>A0A9P0KMS2</accession>
<protein>
    <recommendedName>
        <fullName evidence="8">Probable methylcrotonoyl-CoA carboxylase beta chain, mitochondrial</fullName>
        <ecNumber evidence="3">6.4.1.4</ecNumber>
    </recommendedName>
    <alternativeName>
        <fullName evidence="6">3-methylcrotonyl-CoA carboxylase 2</fullName>
    </alternativeName>
    <alternativeName>
        <fullName evidence="4">3-methylcrotonyl-CoA carboxylase non-biotin-containing subunit</fullName>
    </alternativeName>
    <alternativeName>
        <fullName evidence="5">3-methylcrotonyl-CoA:carbon dioxide ligase subunit beta</fullName>
    </alternativeName>
</protein>
<dbReference type="FunFam" id="3.90.226.10:FF:000007">
    <property type="entry name" value="Methylcrotonoyl-CoA carboxylase subunit beta"/>
    <property type="match status" value="1"/>
</dbReference>
<comment type="pathway">
    <text evidence="2">Amino-acid degradation; L-leucine degradation; (S)-3-hydroxy-3-methylglutaryl-CoA from 3-isovaleryl-CoA: step 2/3.</text>
</comment>
<evidence type="ECO:0000256" key="5">
    <source>
        <dbReference type="ARBA" id="ARBA00031237"/>
    </source>
</evidence>
<dbReference type="AlphaFoldDB" id="A0A9P0KMS2"/>
<dbReference type="PROSITE" id="PS50980">
    <property type="entry name" value="COA_CT_NTER"/>
    <property type="match status" value="1"/>
</dbReference>
<evidence type="ECO:0000256" key="1">
    <source>
        <dbReference type="ARBA" id="ARBA00006102"/>
    </source>
</evidence>
<dbReference type="GO" id="GO:0004485">
    <property type="term" value="F:methylcrotonoyl-CoA carboxylase activity"/>
    <property type="evidence" value="ECO:0007669"/>
    <property type="project" value="UniProtKB-EC"/>
</dbReference>
<reference evidence="11" key="1">
    <citation type="submission" date="2022-03" db="EMBL/GenBank/DDBJ databases">
        <authorList>
            <person name="Sayadi A."/>
        </authorList>
    </citation>
    <scope>NUCLEOTIDE SEQUENCE</scope>
</reference>
<evidence type="ECO:0000256" key="8">
    <source>
        <dbReference type="ARBA" id="ARBA00069234"/>
    </source>
</evidence>
<dbReference type="Gene3D" id="3.90.226.10">
    <property type="entry name" value="2-enoyl-CoA Hydratase, Chain A, domain 1"/>
    <property type="match status" value="2"/>
</dbReference>
<gene>
    <name evidence="11" type="ORF">ACAOBT_LOCUS11856</name>
</gene>
<evidence type="ECO:0000259" key="9">
    <source>
        <dbReference type="PROSITE" id="PS50980"/>
    </source>
</evidence>
<dbReference type="PANTHER" id="PTHR22855:SF13">
    <property type="entry name" value="METHYLCROTONOYL-COA CARBOXYLASE BETA CHAIN, MITOCHONDRIAL"/>
    <property type="match status" value="1"/>
</dbReference>
<dbReference type="OrthoDB" id="439921at2759"/>
<dbReference type="PROSITE" id="PS50989">
    <property type="entry name" value="COA_CT_CTER"/>
    <property type="match status" value="1"/>
</dbReference>
<dbReference type="InterPro" id="IPR029045">
    <property type="entry name" value="ClpP/crotonase-like_dom_sf"/>
</dbReference>
<evidence type="ECO:0000256" key="4">
    <source>
        <dbReference type="ARBA" id="ARBA00031109"/>
    </source>
</evidence>
<comment type="catalytic activity">
    <reaction evidence="7">
        <text>3-methylbut-2-enoyl-CoA + hydrogencarbonate + ATP = 3-methyl-(2E)-glutaconyl-CoA + ADP + phosphate + H(+)</text>
        <dbReference type="Rhea" id="RHEA:13589"/>
        <dbReference type="ChEBI" id="CHEBI:15378"/>
        <dbReference type="ChEBI" id="CHEBI:17544"/>
        <dbReference type="ChEBI" id="CHEBI:30616"/>
        <dbReference type="ChEBI" id="CHEBI:43474"/>
        <dbReference type="ChEBI" id="CHEBI:57344"/>
        <dbReference type="ChEBI" id="CHEBI:57346"/>
        <dbReference type="ChEBI" id="CHEBI:456216"/>
        <dbReference type="EC" id="6.4.1.4"/>
    </reaction>
</comment>
<evidence type="ECO:0000256" key="6">
    <source>
        <dbReference type="ARBA" id="ARBA00031404"/>
    </source>
</evidence>
<evidence type="ECO:0000313" key="12">
    <source>
        <dbReference type="Proteomes" id="UP001152888"/>
    </source>
</evidence>
<dbReference type="Proteomes" id="UP001152888">
    <property type="component" value="Unassembled WGS sequence"/>
</dbReference>